<dbReference type="Pfam" id="PF00586">
    <property type="entry name" value="AIRS"/>
    <property type="match status" value="1"/>
</dbReference>
<sequence>MASQLMAPKTVGTGVAISNSKETPENRVVYDQLIRENLTGYKMTWKCHYDINGYLSSTLSIIVFTITVLRHSVSSTERVGTKLLIVQEVNEHDTIGIDLIAMCLNDLLAQGAMLLFFLGYFATVLSLNRELDELMTSVFASVRKFLMTNQNNEQILNTIAST</sequence>
<evidence type="ECO:0000256" key="1">
    <source>
        <dbReference type="SAM" id="Phobius"/>
    </source>
</evidence>
<dbReference type="AlphaFoldDB" id="A0A238BWX6"/>
<evidence type="ECO:0000259" key="2">
    <source>
        <dbReference type="Pfam" id="PF00586"/>
    </source>
</evidence>
<dbReference type="PANTHER" id="PTHR10520:SF12">
    <property type="entry name" value="TRIFUNCTIONAL PURINE BIOSYNTHETIC PROTEIN ADENOSINE-3"/>
    <property type="match status" value="1"/>
</dbReference>
<dbReference type="GO" id="GO:0004641">
    <property type="term" value="F:phosphoribosylformylglycinamidine cyclo-ligase activity"/>
    <property type="evidence" value="ECO:0007669"/>
    <property type="project" value="InterPro"/>
</dbReference>
<dbReference type="Gene3D" id="3.30.1330.10">
    <property type="entry name" value="PurM-like, N-terminal domain"/>
    <property type="match status" value="1"/>
</dbReference>
<feature type="transmembrane region" description="Helical" evidence="1">
    <location>
        <begin position="51"/>
        <end position="69"/>
    </location>
</feature>
<keyword evidence="1" id="KW-1133">Transmembrane helix</keyword>
<dbReference type="Proteomes" id="UP000242913">
    <property type="component" value="Unassembled WGS sequence"/>
</dbReference>
<gene>
    <name evidence="3" type="ORF">X798_03182</name>
</gene>
<dbReference type="GO" id="GO:0046084">
    <property type="term" value="P:adenine biosynthetic process"/>
    <property type="evidence" value="ECO:0007669"/>
    <property type="project" value="TreeGrafter"/>
</dbReference>
<dbReference type="InterPro" id="IPR004733">
    <property type="entry name" value="PurM_cligase"/>
</dbReference>
<feature type="domain" description="PurM-like N-terminal" evidence="2">
    <location>
        <begin position="71"/>
        <end position="144"/>
    </location>
</feature>
<proteinExistence type="predicted"/>
<protein>
    <recommendedName>
        <fullName evidence="2">PurM-like N-terminal domain-containing protein</fullName>
    </recommendedName>
</protein>
<dbReference type="InterPro" id="IPR016188">
    <property type="entry name" value="PurM-like_N"/>
</dbReference>
<keyword evidence="1" id="KW-0472">Membrane</keyword>
<feature type="transmembrane region" description="Helical" evidence="1">
    <location>
        <begin position="107"/>
        <end position="127"/>
    </location>
</feature>
<keyword evidence="4" id="KW-1185">Reference proteome</keyword>
<keyword evidence="1" id="KW-0812">Transmembrane</keyword>
<organism evidence="3 4">
    <name type="scientific">Onchocerca flexuosa</name>
    <dbReference type="NCBI Taxonomy" id="387005"/>
    <lineage>
        <taxon>Eukaryota</taxon>
        <taxon>Metazoa</taxon>
        <taxon>Ecdysozoa</taxon>
        <taxon>Nematoda</taxon>
        <taxon>Chromadorea</taxon>
        <taxon>Rhabditida</taxon>
        <taxon>Spirurina</taxon>
        <taxon>Spiruromorpha</taxon>
        <taxon>Filarioidea</taxon>
        <taxon>Onchocercidae</taxon>
        <taxon>Onchocerca</taxon>
    </lineage>
</organism>
<dbReference type="EMBL" id="KZ269991">
    <property type="protein sequence ID" value="OZC09779.1"/>
    <property type="molecule type" value="Genomic_DNA"/>
</dbReference>
<dbReference type="GO" id="GO:0004637">
    <property type="term" value="F:phosphoribosylamine-glycine ligase activity"/>
    <property type="evidence" value="ECO:0007669"/>
    <property type="project" value="TreeGrafter"/>
</dbReference>
<evidence type="ECO:0000313" key="3">
    <source>
        <dbReference type="EMBL" id="OZC09779.1"/>
    </source>
</evidence>
<evidence type="ECO:0000313" key="4">
    <source>
        <dbReference type="Proteomes" id="UP000242913"/>
    </source>
</evidence>
<accession>A0A238BWX6</accession>
<dbReference type="PANTHER" id="PTHR10520">
    <property type="entry name" value="TRIFUNCTIONAL PURINE BIOSYNTHETIC PROTEIN ADENOSINE-3-RELATED"/>
    <property type="match status" value="1"/>
</dbReference>
<dbReference type="GO" id="GO:0006189">
    <property type="term" value="P:'de novo' IMP biosynthetic process"/>
    <property type="evidence" value="ECO:0007669"/>
    <property type="project" value="InterPro"/>
</dbReference>
<dbReference type="InterPro" id="IPR036921">
    <property type="entry name" value="PurM-like_N_sf"/>
</dbReference>
<dbReference type="GO" id="GO:0005829">
    <property type="term" value="C:cytosol"/>
    <property type="evidence" value="ECO:0007669"/>
    <property type="project" value="TreeGrafter"/>
</dbReference>
<dbReference type="SUPFAM" id="SSF55326">
    <property type="entry name" value="PurM N-terminal domain-like"/>
    <property type="match status" value="1"/>
</dbReference>
<reference evidence="3 4" key="1">
    <citation type="submission" date="2015-12" db="EMBL/GenBank/DDBJ databases">
        <title>Draft genome of the nematode, Onchocerca flexuosa.</title>
        <authorList>
            <person name="Mitreva M."/>
        </authorList>
    </citation>
    <scope>NUCLEOTIDE SEQUENCE [LARGE SCALE GENOMIC DNA]</scope>
    <source>
        <strain evidence="3">Red Deer</strain>
    </source>
</reference>
<name>A0A238BWX6_9BILA</name>
<dbReference type="OrthoDB" id="2018833at2759"/>